<name>A0AAD7SXK7_9TELE</name>
<accession>A0AAD7SXK7</accession>
<evidence type="ECO:0000313" key="2">
    <source>
        <dbReference type="Proteomes" id="UP001221898"/>
    </source>
</evidence>
<organism evidence="1 2">
    <name type="scientific">Aldrovandia affinis</name>
    <dbReference type="NCBI Taxonomy" id="143900"/>
    <lineage>
        <taxon>Eukaryota</taxon>
        <taxon>Metazoa</taxon>
        <taxon>Chordata</taxon>
        <taxon>Craniata</taxon>
        <taxon>Vertebrata</taxon>
        <taxon>Euteleostomi</taxon>
        <taxon>Actinopterygii</taxon>
        <taxon>Neopterygii</taxon>
        <taxon>Teleostei</taxon>
        <taxon>Notacanthiformes</taxon>
        <taxon>Halosauridae</taxon>
        <taxon>Aldrovandia</taxon>
    </lineage>
</organism>
<dbReference type="EMBL" id="JAINUG010000026">
    <property type="protein sequence ID" value="KAJ8410634.1"/>
    <property type="molecule type" value="Genomic_DNA"/>
</dbReference>
<keyword evidence="2" id="KW-1185">Reference proteome</keyword>
<dbReference type="Proteomes" id="UP001221898">
    <property type="component" value="Unassembled WGS sequence"/>
</dbReference>
<reference evidence="1" key="1">
    <citation type="journal article" date="2023" name="Science">
        <title>Genome structures resolve the early diversification of teleost fishes.</title>
        <authorList>
            <person name="Parey E."/>
            <person name="Louis A."/>
            <person name="Montfort J."/>
            <person name="Bouchez O."/>
            <person name="Roques C."/>
            <person name="Iampietro C."/>
            <person name="Lluch J."/>
            <person name="Castinel A."/>
            <person name="Donnadieu C."/>
            <person name="Desvignes T."/>
            <person name="Floi Bucao C."/>
            <person name="Jouanno E."/>
            <person name="Wen M."/>
            <person name="Mejri S."/>
            <person name="Dirks R."/>
            <person name="Jansen H."/>
            <person name="Henkel C."/>
            <person name="Chen W.J."/>
            <person name="Zahm M."/>
            <person name="Cabau C."/>
            <person name="Klopp C."/>
            <person name="Thompson A.W."/>
            <person name="Robinson-Rechavi M."/>
            <person name="Braasch I."/>
            <person name="Lecointre G."/>
            <person name="Bobe J."/>
            <person name="Postlethwait J.H."/>
            <person name="Berthelot C."/>
            <person name="Roest Crollius H."/>
            <person name="Guiguen Y."/>
        </authorList>
    </citation>
    <scope>NUCLEOTIDE SEQUENCE</scope>
    <source>
        <strain evidence="1">NC1722</strain>
    </source>
</reference>
<protein>
    <submittedName>
        <fullName evidence="1">Uncharacterized protein</fullName>
    </submittedName>
</protein>
<proteinExistence type="predicted"/>
<evidence type="ECO:0000313" key="1">
    <source>
        <dbReference type="EMBL" id="KAJ8410634.1"/>
    </source>
</evidence>
<sequence length="126" mass="14711">MRCLLNFFIAWMGPKFWTYGMDDGLTGEVSSWCYDSLSCGYFSLMINYLITHLLDQWSSCPRQRSCQARPVYKLLIGSVYHCIHMGLTTLAEELRCGRINRNYRTFAHGYQLKHLKRENQGALLKT</sequence>
<gene>
    <name evidence="1" type="ORF">AAFF_G00195380</name>
</gene>
<comment type="caution">
    <text evidence="1">The sequence shown here is derived from an EMBL/GenBank/DDBJ whole genome shotgun (WGS) entry which is preliminary data.</text>
</comment>
<dbReference type="AlphaFoldDB" id="A0AAD7SXK7"/>